<evidence type="ECO:0000256" key="8">
    <source>
        <dbReference type="SAM" id="MobiDB-lite"/>
    </source>
</evidence>
<evidence type="ECO:0000259" key="9">
    <source>
        <dbReference type="PROSITE" id="PS50928"/>
    </source>
</evidence>
<dbReference type="SUPFAM" id="SSF161098">
    <property type="entry name" value="MetI-like"/>
    <property type="match status" value="1"/>
</dbReference>
<dbReference type="EMBL" id="LR792683">
    <property type="protein sequence ID" value="CAB3396080.1"/>
    <property type="molecule type" value="Genomic_DNA"/>
</dbReference>
<dbReference type="Gene3D" id="1.10.3720.10">
    <property type="entry name" value="MetI-like"/>
    <property type="match status" value="1"/>
</dbReference>
<proteinExistence type="inferred from homology"/>
<evidence type="ECO:0000256" key="1">
    <source>
        <dbReference type="ARBA" id="ARBA00004651"/>
    </source>
</evidence>
<evidence type="ECO:0000256" key="6">
    <source>
        <dbReference type="ARBA" id="ARBA00023136"/>
    </source>
</evidence>
<feature type="region of interest" description="Disordered" evidence="8">
    <location>
        <begin position="1"/>
        <end position="39"/>
    </location>
</feature>
<evidence type="ECO:0000313" key="11">
    <source>
        <dbReference type="Proteomes" id="UP000502196"/>
    </source>
</evidence>
<dbReference type="GO" id="GO:0055085">
    <property type="term" value="P:transmembrane transport"/>
    <property type="evidence" value="ECO:0007669"/>
    <property type="project" value="InterPro"/>
</dbReference>
<keyword evidence="2 7" id="KW-0813">Transport</keyword>
<dbReference type="RefSeq" id="WP_232059759.1">
    <property type="nucleotide sequence ID" value="NZ_CP047971.1"/>
</dbReference>
<evidence type="ECO:0000256" key="4">
    <source>
        <dbReference type="ARBA" id="ARBA00022692"/>
    </source>
</evidence>
<feature type="transmembrane region" description="Helical" evidence="7">
    <location>
        <begin position="135"/>
        <end position="158"/>
    </location>
</feature>
<reference evidence="10 11" key="1">
    <citation type="submission" date="2020-04" db="EMBL/GenBank/DDBJ databases">
        <authorList>
            <person name="Hogendoorn C."/>
        </authorList>
    </citation>
    <scope>NUCLEOTIDE SEQUENCE [LARGE SCALE GENOMIC DNA]</scope>
    <source>
        <strain evidence="10">COOX1</strain>
    </source>
</reference>
<evidence type="ECO:0000313" key="10">
    <source>
        <dbReference type="EMBL" id="CAB3396080.1"/>
    </source>
</evidence>
<name>A0A6F9EFM4_9BACL</name>
<feature type="domain" description="ABC transmembrane type-1" evidence="9">
    <location>
        <begin position="96"/>
        <end position="284"/>
    </location>
</feature>
<feature type="transmembrane region" description="Helical" evidence="7">
    <location>
        <begin position="261"/>
        <end position="283"/>
    </location>
</feature>
<evidence type="ECO:0000256" key="5">
    <source>
        <dbReference type="ARBA" id="ARBA00022989"/>
    </source>
</evidence>
<keyword evidence="6 7" id="KW-0472">Membrane</keyword>
<evidence type="ECO:0000256" key="2">
    <source>
        <dbReference type="ARBA" id="ARBA00022448"/>
    </source>
</evidence>
<sequence>MNLPQAPSNEWPSPQVAMQPETKPDETRSSGGVPRSGSKGHGAKSFGAFAWPVIAGILFLALWQGSVFHRIFGLHPYQLPLPSTIAASLAENRDILLSYTVYTGAEAFFGFLLGSALGFAVALVAALWPKIGKAGLGLTASVNAVPIVALAPVMNLWFGDGMGSRVAVVTAVTLAAMAVNGYKGLTSVDPAALDLMTTYAAGKRDVFWRLRLPHSLPYVFTAMKINATAAMIAAIVGEFFFSSKGLGYLLSNQIKVAQMPLAWACIVAASVIGILFYAVLALLERRAVPWHPSYRSSRNP</sequence>
<keyword evidence="4 7" id="KW-0812">Transmembrane</keyword>
<dbReference type="GO" id="GO:0005886">
    <property type="term" value="C:plasma membrane"/>
    <property type="evidence" value="ECO:0007669"/>
    <property type="project" value="UniProtKB-SubCell"/>
</dbReference>
<dbReference type="PANTHER" id="PTHR30151">
    <property type="entry name" value="ALKANE SULFONATE ABC TRANSPORTER-RELATED, MEMBRANE SUBUNIT"/>
    <property type="match status" value="1"/>
</dbReference>
<dbReference type="InterPro" id="IPR035906">
    <property type="entry name" value="MetI-like_sf"/>
</dbReference>
<comment type="subcellular location">
    <subcellularLocation>
        <location evidence="1 7">Cell membrane</location>
        <topology evidence="1 7">Multi-pass membrane protein</topology>
    </subcellularLocation>
</comment>
<feature type="compositionally biased region" description="Polar residues" evidence="8">
    <location>
        <begin position="1"/>
        <end position="12"/>
    </location>
</feature>
<dbReference type="AlphaFoldDB" id="A0A6F9EFM4"/>
<organism evidence="10 11">
    <name type="scientific">Kyrpidia spormannii</name>
    <dbReference type="NCBI Taxonomy" id="2055160"/>
    <lineage>
        <taxon>Bacteria</taxon>
        <taxon>Bacillati</taxon>
        <taxon>Bacillota</taxon>
        <taxon>Bacilli</taxon>
        <taxon>Bacillales</taxon>
        <taxon>Alicyclobacillaceae</taxon>
        <taxon>Kyrpidia</taxon>
    </lineage>
</organism>
<feature type="transmembrane region" description="Helical" evidence="7">
    <location>
        <begin position="45"/>
        <end position="63"/>
    </location>
</feature>
<dbReference type="PANTHER" id="PTHR30151:SF20">
    <property type="entry name" value="ABC TRANSPORTER PERMEASE PROTEIN HI_0355-RELATED"/>
    <property type="match status" value="1"/>
</dbReference>
<gene>
    <name evidence="10" type="ORF">COOX1_3326</name>
</gene>
<dbReference type="CDD" id="cd06261">
    <property type="entry name" value="TM_PBP2"/>
    <property type="match status" value="1"/>
</dbReference>
<protein>
    <submittedName>
        <fullName evidence="10">ABC transporter permease</fullName>
    </submittedName>
</protein>
<dbReference type="InterPro" id="IPR000515">
    <property type="entry name" value="MetI-like"/>
</dbReference>
<keyword evidence="5 7" id="KW-1133">Transmembrane helix</keyword>
<dbReference type="Pfam" id="PF00528">
    <property type="entry name" value="BPD_transp_1"/>
    <property type="match status" value="1"/>
</dbReference>
<feature type="transmembrane region" description="Helical" evidence="7">
    <location>
        <begin position="107"/>
        <end position="128"/>
    </location>
</feature>
<feature type="transmembrane region" description="Helical" evidence="7">
    <location>
        <begin position="218"/>
        <end position="241"/>
    </location>
</feature>
<keyword evidence="3" id="KW-1003">Cell membrane</keyword>
<accession>A0A6F9EFM4</accession>
<evidence type="ECO:0000256" key="7">
    <source>
        <dbReference type="RuleBase" id="RU363032"/>
    </source>
</evidence>
<comment type="similarity">
    <text evidence="7">Belongs to the binding-protein-dependent transport system permease family.</text>
</comment>
<evidence type="ECO:0000256" key="3">
    <source>
        <dbReference type="ARBA" id="ARBA00022475"/>
    </source>
</evidence>
<dbReference type="PROSITE" id="PS50928">
    <property type="entry name" value="ABC_TM1"/>
    <property type="match status" value="1"/>
</dbReference>
<dbReference type="Proteomes" id="UP000502196">
    <property type="component" value="Chromosome"/>
</dbReference>